<evidence type="ECO:0000313" key="6">
    <source>
        <dbReference type="Proteomes" id="UP001341281"/>
    </source>
</evidence>
<dbReference type="Proteomes" id="UP001341281">
    <property type="component" value="Chromosome 05"/>
</dbReference>
<evidence type="ECO:0000256" key="2">
    <source>
        <dbReference type="ARBA" id="ARBA00022857"/>
    </source>
</evidence>
<reference evidence="5 6" key="1">
    <citation type="submission" date="2024-02" db="EMBL/GenBank/DDBJ databases">
        <title>High-quality chromosome-scale genome assembly of Pensacola bahiagrass (Paspalum notatum Flugge var. saurae).</title>
        <authorList>
            <person name="Vega J.M."/>
            <person name="Podio M."/>
            <person name="Orjuela J."/>
            <person name="Siena L.A."/>
            <person name="Pessino S.C."/>
            <person name="Combes M.C."/>
            <person name="Mariac C."/>
            <person name="Albertini E."/>
            <person name="Pupilli F."/>
            <person name="Ortiz J.P.A."/>
            <person name="Leblanc O."/>
        </authorList>
    </citation>
    <scope>NUCLEOTIDE SEQUENCE [LARGE SCALE GENOMIC DNA]</scope>
    <source>
        <strain evidence="5">R1</strain>
        <tissue evidence="5">Leaf</tissue>
    </source>
</reference>
<protein>
    <recommendedName>
        <fullName evidence="4">NmrA-like domain-containing protein</fullName>
    </recommendedName>
</protein>
<dbReference type="InterPro" id="IPR008030">
    <property type="entry name" value="NmrA-like"/>
</dbReference>
<keyword evidence="2" id="KW-0521">NADP</keyword>
<proteinExistence type="inferred from homology"/>
<dbReference type="Pfam" id="PF05368">
    <property type="entry name" value="NmrA"/>
    <property type="match status" value="1"/>
</dbReference>
<evidence type="ECO:0000256" key="1">
    <source>
        <dbReference type="ARBA" id="ARBA00005725"/>
    </source>
</evidence>
<dbReference type="PANTHER" id="PTHR43349">
    <property type="entry name" value="PINORESINOL REDUCTASE-RELATED"/>
    <property type="match status" value="1"/>
</dbReference>
<feature type="domain" description="NmrA-like" evidence="4">
    <location>
        <begin position="9"/>
        <end position="314"/>
    </location>
</feature>
<dbReference type="GO" id="GO:0009807">
    <property type="term" value="P:lignan biosynthetic process"/>
    <property type="evidence" value="ECO:0007669"/>
    <property type="project" value="UniProtKB-ARBA"/>
</dbReference>
<keyword evidence="3" id="KW-0560">Oxidoreductase</keyword>
<dbReference type="AlphaFoldDB" id="A0AAQ3TQZ9"/>
<dbReference type="EMBL" id="CP144749">
    <property type="protein sequence ID" value="WVZ77913.1"/>
    <property type="molecule type" value="Genomic_DNA"/>
</dbReference>
<keyword evidence="6" id="KW-1185">Reference proteome</keyword>
<dbReference type="PANTHER" id="PTHR43349:SF4">
    <property type="entry name" value="PINORESINOL REDUCTASE 1-RELATED"/>
    <property type="match status" value="1"/>
</dbReference>
<dbReference type="Gene3D" id="3.40.50.720">
    <property type="entry name" value="NAD(P)-binding Rossmann-like Domain"/>
    <property type="match status" value="1"/>
</dbReference>
<dbReference type="CDD" id="cd05259">
    <property type="entry name" value="PCBER_SDR_a"/>
    <property type="match status" value="1"/>
</dbReference>
<evidence type="ECO:0000259" key="4">
    <source>
        <dbReference type="Pfam" id="PF05368"/>
    </source>
</evidence>
<evidence type="ECO:0000256" key="3">
    <source>
        <dbReference type="ARBA" id="ARBA00023002"/>
    </source>
</evidence>
<dbReference type="InterPro" id="IPR050608">
    <property type="entry name" value="NmrA-type/Isoflavone_red_sf"/>
</dbReference>
<dbReference type="SUPFAM" id="SSF51735">
    <property type="entry name" value="NAD(P)-binding Rossmann-fold domains"/>
    <property type="match status" value="1"/>
</dbReference>
<sequence length="318" mass="35218">MDDEEKRRSWVLVVGGTGFIGRRLVRASLARGHPTLVLMRPDIGVDADKLHLLLSFKAQGARLVEAALDDRAALVAAVKQADVVVSALSGMDVAGRSGLLRQHKLVEAIKEAGNVKRFIPSEFGIDPSRMDHALAPGNVTFVEKMELRRAIEEANIPHTYISAGCFATFFCANLAQIGTLLPPKEKVHIYGDGNVKAIFVDEDDAATYAIMSVDDPRTLNKTVYIRPQENILTQSDVIAKWEKLSGNVLKKIHVHADEFLASMKGADFITQVAVGHFYHIFYEGCLTNFEIGEDGAEATLLYPEVQYTRMDDYLKRYI</sequence>
<dbReference type="Gene3D" id="3.90.25.10">
    <property type="entry name" value="UDP-galactose 4-epimerase, domain 1"/>
    <property type="match status" value="1"/>
</dbReference>
<accession>A0AAQ3TQZ9</accession>
<gene>
    <name evidence="5" type="ORF">U9M48_025708</name>
</gene>
<dbReference type="GO" id="GO:0010283">
    <property type="term" value="F:pinoresinol reductase activity"/>
    <property type="evidence" value="ECO:0007669"/>
    <property type="project" value="UniProtKB-ARBA"/>
</dbReference>
<comment type="similarity">
    <text evidence="1">Belongs to the NmrA-type oxidoreductase family. Isoflavone reductase subfamily.</text>
</comment>
<name>A0AAQ3TQZ9_PASNO</name>
<evidence type="ECO:0000313" key="5">
    <source>
        <dbReference type="EMBL" id="WVZ77913.1"/>
    </source>
</evidence>
<dbReference type="EMBL" id="CP144749">
    <property type="protein sequence ID" value="WVZ77912.1"/>
    <property type="molecule type" value="Genomic_DNA"/>
</dbReference>
<organism evidence="5 6">
    <name type="scientific">Paspalum notatum var. saurae</name>
    <dbReference type="NCBI Taxonomy" id="547442"/>
    <lineage>
        <taxon>Eukaryota</taxon>
        <taxon>Viridiplantae</taxon>
        <taxon>Streptophyta</taxon>
        <taxon>Embryophyta</taxon>
        <taxon>Tracheophyta</taxon>
        <taxon>Spermatophyta</taxon>
        <taxon>Magnoliopsida</taxon>
        <taxon>Liliopsida</taxon>
        <taxon>Poales</taxon>
        <taxon>Poaceae</taxon>
        <taxon>PACMAD clade</taxon>
        <taxon>Panicoideae</taxon>
        <taxon>Andropogonodae</taxon>
        <taxon>Paspaleae</taxon>
        <taxon>Paspalinae</taxon>
        <taxon>Paspalum</taxon>
    </lineage>
</organism>
<dbReference type="InterPro" id="IPR036291">
    <property type="entry name" value="NAD(P)-bd_dom_sf"/>
</dbReference>
<dbReference type="InterPro" id="IPR045312">
    <property type="entry name" value="PCBER-like"/>
</dbReference>